<feature type="signal peptide" evidence="1">
    <location>
        <begin position="1"/>
        <end position="27"/>
    </location>
</feature>
<evidence type="ECO:0000313" key="3">
    <source>
        <dbReference type="Proteomes" id="UP000662986"/>
    </source>
</evidence>
<protein>
    <recommendedName>
        <fullName evidence="4">SipW-cognate class signal peptide</fullName>
    </recommendedName>
</protein>
<organism evidence="2 3">
    <name type="scientific">Rhodococcus pseudokoreensis</name>
    <dbReference type="NCBI Taxonomy" id="2811421"/>
    <lineage>
        <taxon>Bacteria</taxon>
        <taxon>Bacillati</taxon>
        <taxon>Actinomycetota</taxon>
        <taxon>Actinomycetes</taxon>
        <taxon>Mycobacteriales</taxon>
        <taxon>Nocardiaceae</taxon>
        <taxon>Rhodococcus</taxon>
    </lineage>
</organism>
<keyword evidence="1" id="KW-0732">Signal</keyword>
<dbReference type="RefSeq" id="WP_206009872.1">
    <property type="nucleotide sequence ID" value="NZ_CP070619.1"/>
</dbReference>
<evidence type="ECO:0008006" key="4">
    <source>
        <dbReference type="Google" id="ProtNLM"/>
    </source>
</evidence>
<name>A0A974W9N9_9NOCA</name>
<reference evidence="2 3" key="2">
    <citation type="journal article" date="2022" name="Arch. Microbiol.">
        <title>Rhodococcus pseudokoreensis sp. nov. isolated from the rhizosphere of young M26 apple rootstocks.</title>
        <authorList>
            <person name="Kampfer P."/>
            <person name="Glaeser S.P."/>
            <person name="Blom J."/>
            <person name="Wolf J."/>
            <person name="Benning S."/>
            <person name="Schloter M."/>
            <person name="Neumann-Schaal M."/>
        </authorList>
    </citation>
    <scope>NUCLEOTIDE SEQUENCE [LARGE SCALE GENOMIC DNA]</scope>
    <source>
        <strain evidence="2 3">R79</strain>
    </source>
</reference>
<feature type="chain" id="PRO_5047434887" description="SipW-cognate class signal peptide" evidence="1">
    <location>
        <begin position="28"/>
        <end position="186"/>
    </location>
</feature>
<gene>
    <name evidence="2" type="ORF">JWS13_34220</name>
</gene>
<accession>A0A974W9N9</accession>
<evidence type="ECO:0000313" key="2">
    <source>
        <dbReference type="EMBL" id="QSE93292.1"/>
    </source>
</evidence>
<evidence type="ECO:0000256" key="1">
    <source>
        <dbReference type="SAM" id="SignalP"/>
    </source>
</evidence>
<proteinExistence type="predicted"/>
<dbReference type="Proteomes" id="UP000662986">
    <property type="component" value="Chromosome"/>
</dbReference>
<reference evidence="2 3" key="1">
    <citation type="journal article" date="2021" name="Microbiol. Resour. Announc.">
        <title>Complete Genome Sequences of Two Rhodococcus sp. Strains with Large and Linear Chromosomes, Isolated from Apple Rhizosphere.</title>
        <authorList>
            <person name="Benning S."/>
            <person name="Brugnone N."/>
            <person name="Siani R."/>
            <person name="Kublik S."/>
            <person name="Schloter M."/>
            <person name="Rad V."/>
        </authorList>
    </citation>
    <scope>NUCLEOTIDE SEQUENCE [LARGE SCALE GENOMIC DNA]</scope>
    <source>
        <strain evidence="2 3">R79</strain>
    </source>
</reference>
<keyword evidence="3" id="KW-1185">Reference proteome</keyword>
<sequence>MTRLRWWALATASVGVLILVSAQQTGAVWHDSTPISNATIRSGTLALAVGDASSQSAAYKLSAFGGTNLTQNAAVQQPLTVANAGSVDMNYRLDSVSQTTTTTNVPLRLAVWLNPASCPSTGAPTGGALIYDGAMNGAAAPTTGWAPALAPGAKSTWCLRATVGSLADGFDVAQSSTVTFHFTANS</sequence>
<dbReference type="EMBL" id="CP070619">
    <property type="protein sequence ID" value="QSE93292.1"/>
    <property type="molecule type" value="Genomic_DNA"/>
</dbReference>